<dbReference type="HOGENOM" id="CLU_148568_4_3_4"/>
<dbReference type="OrthoDB" id="197187at2"/>
<dbReference type="STRING" id="1349767.GJA_83"/>
<dbReference type="AlphaFoldDB" id="W0UYM6"/>
<reference evidence="1 2" key="1">
    <citation type="journal article" date="2015" name="Genome Announc.">
        <title>Genome Sequence of Mushroom Soft-Rot Pathogen Janthinobacterium agaricidamnosum.</title>
        <authorList>
            <person name="Graupner K."/>
            <person name="Lackner G."/>
            <person name="Hertweck C."/>
        </authorList>
    </citation>
    <scope>NUCLEOTIDE SEQUENCE [LARGE SCALE GENOMIC DNA]</scope>
    <source>
        <strain evidence="2">NBRC 102515 / DSM 9628</strain>
    </source>
</reference>
<organism evidence="1 2">
    <name type="scientific">Janthinobacterium agaricidamnosum NBRC 102515 = DSM 9628</name>
    <dbReference type="NCBI Taxonomy" id="1349767"/>
    <lineage>
        <taxon>Bacteria</taxon>
        <taxon>Pseudomonadati</taxon>
        <taxon>Pseudomonadota</taxon>
        <taxon>Betaproteobacteria</taxon>
        <taxon>Burkholderiales</taxon>
        <taxon>Oxalobacteraceae</taxon>
        <taxon>Janthinobacterium</taxon>
    </lineage>
</organism>
<gene>
    <name evidence="1" type="ORF">GJA_83</name>
</gene>
<protein>
    <submittedName>
        <fullName evidence="1">PAAR motif family protein</fullName>
    </submittedName>
</protein>
<accession>W0UYM6</accession>
<name>W0UYM6_9BURK</name>
<dbReference type="EMBL" id="HG322949">
    <property type="protein sequence ID" value="CDG80751.1"/>
    <property type="molecule type" value="Genomic_DNA"/>
</dbReference>
<dbReference type="KEGG" id="jag:GJA_83"/>
<dbReference type="Pfam" id="PF05488">
    <property type="entry name" value="PAAR_motif"/>
    <property type="match status" value="1"/>
</dbReference>
<sequence>MAGEIIRIGDPTSHGGKVLEGSATDICHGKAIAYVGHMTFCPKCKGNFPIVEGVATTTLYGKGVAVAGMKTACGATLTATQFTDTAGG</sequence>
<evidence type="ECO:0000313" key="1">
    <source>
        <dbReference type="EMBL" id="CDG80751.1"/>
    </source>
</evidence>
<dbReference type="Gene3D" id="2.60.200.60">
    <property type="match status" value="1"/>
</dbReference>
<keyword evidence="2" id="KW-1185">Reference proteome</keyword>
<evidence type="ECO:0000313" key="2">
    <source>
        <dbReference type="Proteomes" id="UP000027604"/>
    </source>
</evidence>
<dbReference type="Proteomes" id="UP000027604">
    <property type="component" value="Chromosome I"/>
</dbReference>
<dbReference type="eggNOG" id="COG4104">
    <property type="taxonomic scope" value="Bacteria"/>
</dbReference>
<dbReference type="InterPro" id="IPR008727">
    <property type="entry name" value="PAAR_motif"/>
</dbReference>
<proteinExistence type="predicted"/>
<dbReference type="PATRIC" id="fig|1349767.4.peg.3468"/>
<dbReference type="RefSeq" id="WP_038487494.1">
    <property type="nucleotide sequence ID" value="NZ_BCTH01000060.1"/>
</dbReference>
<dbReference type="CDD" id="cd14744">
    <property type="entry name" value="PAAR_CT_2"/>
    <property type="match status" value="1"/>
</dbReference>